<evidence type="ECO:0000313" key="4">
    <source>
        <dbReference type="Proteomes" id="UP000471147"/>
    </source>
</evidence>
<keyword evidence="1" id="KW-0560">Oxidoreductase</keyword>
<dbReference type="AlphaFoldDB" id="A0A6I4LWF8"/>
<feature type="domain" description="FAD dependent oxidoreductase" evidence="2">
    <location>
        <begin position="5"/>
        <end position="346"/>
    </location>
</feature>
<accession>A0A6I4LWF8</accession>
<dbReference type="Gene3D" id="3.30.9.10">
    <property type="entry name" value="D-Amino Acid Oxidase, subunit A, domain 2"/>
    <property type="match status" value="1"/>
</dbReference>
<protein>
    <submittedName>
        <fullName evidence="3">FAD-binding oxidoreductase</fullName>
    </submittedName>
</protein>
<dbReference type="InterPro" id="IPR006076">
    <property type="entry name" value="FAD-dep_OxRdtase"/>
</dbReference>
<dbReference type="InterPro" id="IPR036188">
    <property type="entry name" value="FAD/NAD-bd_sf"/>
</dbReference>
<reference evidence="3 4" key="1">
    <citation type="submission" date="2019-01" db="EMBL/GenBank/DDBJ databases">
        <title>Sphingorhabdus lacus sp.nov., isolated from an oligotrophic freshwater lake.</title>
        <authorList>
            <person name="Park M."/>
        </authorList>
    </citation>
    <scope>NUCLEOTIDE SEQUENCE [LARGE SCALE GENOMIC DNA]</scope>
    <source>
        <strain evidence="3 4">IMCC26285</strain>
    </source>
</reference>
<dbReference type="PANTHER" id="PTHR13847">
    <property type="entry name" value="SARCOSINE DEHYDROGENASE-RELATED"/>
    <property type="match status" value="1"/>
</dbReference>
<keyword evidence="4" id="KW-1185">Reference proteome</keyword>
<dbReference type="Gene3D" id="3.50.50.60">
    <property type="entry name" value="FAD/NAD(P)-binding domain"/>
    <property type="match status" value="1"/>
</dbReference>
<dbReference type="OrthoDB" id="7421214at2"/>
<dbReference type="GO" id="GO:0016491">
    <property type="term" value="F:oxidoreductase activity"/>
    <property type="evidence" value="ECO:0007669"/>
    <property type="project" value="UniProtKB-KW"/>
</dbReference>
<evidence type="ECO:0000256" key="1">
    <source>
        <dbReference type="ARBA" id="ARBA00023002"/>
    </source>
</evidence>
<sequence length="369" mass="39238">MSDFDIAIIGAGIAGASLAAELSALKSVLLIEAEAQPGYHSTGRSAAFWDESYGGPSVQPLTTASGPFLANPAADFHDGPLMHARGALHLGKSEHHMLADALLSDFASSGVRFERLDRAGIEHHVPGLLPGWNSGLWEPDCCDIDVGGLHGAYLRQAKRQGVRLQCNARVQSVQWKAGRWHVSAAGVDWTADMVVNAGGAWADEVAELAQVRPLGIQPYRRTIAQLSVSPAAPANLPLVIGLDGSFYFKPDSGGTLWLSPHDETPTAACDAAPEEIDVALAIDRLQQVVDWDIRRVEHKWAGLRSFAPDRKPVIGPDPQNASFFWLAGQGGFGIQTAPAAAKLAASMIVDTVAPPAGVHAIDYLPDRLH</sequence>
<organism evidence="3 4">
    <name type="scientific">Sphingorhabdus profundilacus</name>
    <dbReference type="NCBI Taxonomy" id="2509718"/>
    <lineage>
        <taxon>Bacteria</taxon>
        <taxon>Pseudomonadati</taxon>
        <taxon>Pseudomonadota</taxon>
        <taxon>Alphaproteobacteria</taxon>
        <taxon>Sphingomonadales</taxon>
        <taxon>Sphingomonadaceae</taxon>
        <taxon>Sphingorhabdus</taxon>
    </lineage>
</organism>
<dbReference type="Proteomes" id="UP000471147">
    <property type="component" value="Unassembled WGS sequence"/>
</dbReference>
<proteinExistence type="predicted"/>
<dbReference type="PANTHER" id="PTHR13847:SF287">
    <property type="entry name" value="FAD-DEPENDENT OXIDOREDUCTASE DOMAIN-CONTAINING PROTEIN 1"/>
    <property type="match status" value="1"/>
</dbReference>
<dbReference type="SUPFAM" id="SSF51905">
    <property type="entry name" value="FAD/NAD(P)-binding domain"/>
    <property type="match status" value="1"/>
</dbReference>
<comment type="caution">
    <text evidence="3">The sequence shown here is derived from an EMBL/GenBank/DDBJ whole genome shotgun (WGS) entry which is preliminary data.</text>
</comment>
<dbReference type="GO" id="GO:0005737">
    <property type="term" value="C:cytoplasm"/>
    <property type="evidence" value="ECO:0007669"/>
    <property type="project" value="TreeGrafter"/>
</dbReference>
<gene>
    <name evidence="3" type="ORF">EUU23_06535</name>
</gene>
<dbReference type="Pfam" id="PF01266">
    <property type="entry name" value="DAO"/>
    <property type="match status" value="1"/>
</dbReference>
<name>A0A6I4LWF8_9SPHN</name>
<dbReference type="EMBL" id="SDWJ01000001">
    <property type="protein sequence ID" value="MVZ97361.1"/>
    <property type="molecule type" value="Genomic_DNA"/>
</dbReference>
<evidence type="ECO:0000259" key="2">
    <source>
        <dbReference type="Pfam" id="PF01266"/>
    </source>
</evidence>
<dbReference type="RefSeq" id="WP_160353240.1">
    <property type="nucleotide sequence ID" value="NZ_SDWJ01000001.1"/>
</dbReference>
<evidence type="ECO:0000313" key="3">
    <source>
        <dbReference type="EMBL" id="MVZ97361.1"/>
    </source>
</evidence>